<name>A0ABM1DUV9_PRICU</name>
<keyword evidence="1" id="KW-0344">Guanine-nucleotide releasing factor</keyword>
<reference evidence="3" key="1">
    <citation type="submission" date="2025-08" db="UniProtKB">
        <authorList>
            <consortium name="RefSeq"/>
        </authorList>
    </citation>
    <scope>IDENTIFICATION</scope>
</reference>
<dbReference type="PANTHER" id="PTHR22826:SF106">
    <property type="entry name" value="TRIO, ISOFORM A"/>
    <property type="match status" value="1"/>
</dbReference>
<evidence type="ECO:0000256" key="1">
    <source>
        <dbReference type="ARBA" id="ARBA00022658"/>
    </source>
</evidence>
<proteinExistence type="predicted"/>
<evidence type="ECO:0000313" key="2">
    <source>
        <dbReference type="Proteomes" id="UP000695022"/>
    </source>
</evidence>
<dbReference type="SUPFAM" id="SSF46966">
    <property type="entry name" value="Spectrin repeat"/>
    <property type="match status" value="1"/>
</dbReference>
<dbReference type="InterPro" id="IPR051336">
    <property type="entry name" value="RhoGEF_Guanine_NuclExch_SF"/>
</dbReference>
<keyword evidence="2" id="KW-1185">Reference proteome</keyword>
<evidence type="ECO:0000313" key="3">
    <source>
        <dbReference type="RefSeq" id="XP_014663730.1"/>
    </source>
</evidence>
<accession>A0ABM1DUV9</accession>
<sequence length="105" mass="12479">MRGPEQKVKSTLEWLLEQENKVLENWTVKKKKLDQCQQFVLFERSAKQALEWIHDTGEFYLSTHTTVGESREESEELFKEYNDFKNTAKETKDKVKLLIQLADNL</sequence>
<dbReference type="GeneID" id="106806337"/>
<feature type="non-terminal residue" evidence="3">
    <location>
        <position position="105"/>
    </location>
</feature>
<protein>
    <submittedName>
        <fullName evidence="3">Kalirin-like</fullName>
    </submittedName>
</protein>
<dbReference type="Proteomes" id="UP000695022">
    <property type="component" value="Unplaced"/>
</dbReference>
<organism evidence="2 3">
    <name type="scientific">Priapulus caudatus</name>
    <name type="common">Priapulid worm</name>
    <dbReference type="NCBI Taxonomy" id="37621"/>
    <lineage>
        <taxon>Eukaryota</taxon>
        <taxon>Metazoa</taxon>
        <taxon>Ecdysozoa</taxon>
        <taxon>Scalidophora</taxon>
        <taxon>Priapulida</taxon>
        <taxon>Priapulimorpha</taxon>
        <taxon>Priapulimorphida</taxon>
        <taxon>Priapulidae</taxon>
        <taxon>Priapulus</taxon>
    </lineage>
</organism>
<dbReference type="RefSeq" id="XP_014663730.1">
    <property type="nucleotide sequence ID" value="XM_014808244.1"/>
</dbReference>
<gene>
    <name evidence="3" type="primary">LOC106806337</name>
</gene>
<dbReference type="Gene3D" id="1.20.58.60">
    <property type="match status" value="1"/>
</dbReference>
<dbReference type="PANTHER" id="PTHR22826">
    <property type="entry name" value="RHO GUANINE EXCHANGE FACTOR-RELATED"/>
    <property type="match status" value="1"/>
</dbReference>